<sequence>MVKSALTGFRNYDVVNASRVIWRRHTDQIDPASMPVPEPKSVPPPIPPIPLRSPAATIATSSHSQETPGNRFNSTYLPPENNASGQLPPPISHKEIRRFSPLRPDPRSKYFFLVVVVVVVVAVVVVAVVVVVAIAVVVVVVVLLVVKVVVVL</sequence>
<feature type="compositionally biased region" description="Pro residues" evidence="1">
    <location>
        <begin position="34"/>
        <end position="51"/>
    </location>
</feature>
<protein>
    <submittedName>
        <fullName evidence="3">Uncharacterized protein</fullName>
    </submittedName>
</protein>
<keyword evidence="2" id="KW-0812">Transmembrane</keyword>
<evidence type="ECO:0000256" key="1">
    <source>
        <dbReference type="SAM" id="MobiDB-lite"/>
    </source>
</evidence>
<feature type="compositionally biased region" description="Polar residues" evidence="1">
    <location>
        <begin position="58"/>
        <end position="85"/>
    </location>
</feature>
<keyword evidence="2" id="KW-0472">Membrane</keyword>
<dbReference type="EMBL" id="BMAT01007243">
    <property type="protein sequence ID" value="GFR60708.1"/>
    <property type="molecule type" value="Genomic_DNA"/>
</dbReference>
<name>A0AAV4EJR2_9GAST</name>
<feature type="transmembrane region" description="Helical" evidence="2">
    <location>
        <begin position="110"/>
        <end position="143"/>
    </location>
</feature>
<feature type="region of interest" description="Disordered" evidence="1">
    <location>
        <begin position="30"/>
        <end position="88"/>
    </location>
</feature>
<proteinExistence type="predicted"/>
<dbReference type="Proteomes" id="UP000762676">
    <property type="component" value="Unassembled WGS sequence"/>
</dbReference>
<organism evidence="3 4">
    <name type="scientific">Elysia marginata</name>
    <dbReference type="NCBI Taxonomy" id="1093978"/>
    <lineage>
        <taxon>Eukaryota</taxon>
        <taxon>Metazoa</taxon>
        <taxon>Spiralia</taxon>
        <taxon>Lophotrochozoa</taxon>
        <taxon>Mollusca</taxon>
        <taxon>Gastropoda</taxon>
        <taxon>Heterobranchia</taxon>
        <taxon>Euthyneura</taxon>
        <taxon>Panpulmonata</taxon>
        <taxon>Sacoglossa</taxon>
        <taxon>Placobranchoidea</taxon>
        <taxon>Plakobranchidae</taxon>
        <taxon>Elysia</taxon>
    </lineage>
</organism>
<reference evidence="3 4" key="1">
    <citation type="journal article" date="2021" name="Elife">
        <title>Chloroplast acquisition without the gene transfer in kleptoplastic sea slugs, Plakobranchus ocellatus.</title>
        <authorList>
            <person name="Maeda T."/>
            <person name="Takahashi S."/>
            <person name="Yoshida T."/>
            <person name="Shimamura S."/>
            <person name="Takaki Y."/>
            <person name="Nagai Y."/>
            <person name="Toyoda A."/>
            <person name="Suzuki Y."/>
            <person name="Arimoto A."/>
            <person name="Ishii H."/>
            <person name="Satoh N."/>
            <person name="Nishiyama T."/>
            <person name="Hasebe M."/>
            <person name="Maruyama T."/>
            <person name="Minagawa J."/>
            <person name="Obokata J."/>
            <person name="Shigenobu S."/>
        </authorList>
    </citation>
    <scope>NUCLEOTIDE SEQUENCE [LARGE SCALE GENOMIC DNA]</scope>
</reference>
<evidence type="ECO:0000256" key="2">
    <source>
        <dbReference type="SAM" id="Phobius"/>
    </source>
</evidence>
<accession>A0AAV4EJR2</accession>
<keyword evidence="2" id="KW-1133">Transmembrane helix</keyword>
<comment type="caution">
    <text evidence="3">The sequence shown here is derived from an EMBL/GenBank/DDBJ whole genome shotgun (WGS) entry which is preliminary data.</text>
</comment>
<evidence type="ECO:0000313" key="3">
    <source>
        <dbReference type="EMBL" id="GFR60708.1"/>
    </source>
</evidence>
<evidence type="ECO:0000313" key="4">
    <source>
        <dbReference type="Proteomes" id="UP000762676"/>
    </source>
</evidence>
<dbReference type="AlphaFoldDB" id="A0AAV4EJR2"/>
<gene>
    <name evidence="3" type="ORF">ElyMa_003538400</name>
</gene>
<keyword evidence="4" id="KW-1185">Reference proteome</keyword>